<protein>
    <recommendedName>
        <fullName evidence="3">Tail fiber protein</fullName>
    </recommendedName>
</protein>
<keyword evidence="2" id="KW-1185">Reference proteome</keyword>
<reference evidence="1 2" key="1">
    <citation type="journal article" date="2013" name="Genome Announc.">
        <title>Complete Genome Sequence of the Solvent Producer Clostridium saccharobutylicum NCP262 (DSM 13864).</title>
        <authorList>
            <person name="Poehlein A."/>
            <person name="Hartwich K."/>
            <person name="Krabben P."/>
            <person name="Ehrenreich A."/>
            <person name="Liebl W."/>
            <person name="Durre P."/>
            <person name="Gottschalk G."/>
            <person name="Daniel R."/>
        </authorList>
    </citation>
    <scope>NUCLEOTIDE SEQUENCE [LARGE SCALE GENOMIC DNA]</scope>
    <source>
        <strain evidence="1">DSM 13864</strain>
    </source>
</reference>
<dbReference type="HOGENOM" id="CLU_805870_0_0_9"/>
<dbReference type="RefSeq" id="WP_022747847.1">
    <property type="nucleotide sequence ID" value="NC_022571.1"/>
</dbReference>
<dbReference type="eggNOG" id="ENOG5032BV7">
    <property type="taxonomic scope" value="Bacteria"/>
</dbReference>
<dbReference type="PATRIC" id="fig|1345695.10.peg.3019"/>
<accession>U5MUQ1</accession>
<dbReference type="EMBL" id="CP006721">
    <property type="protein sequence ID" value="AGX44499.1"/>
    <property type="molecule type" value="Genomic_DNA"/>
</dbReference>
<organism evidence="1 2">
    <name type="scientific">Clostridium saccharobutylicum DSM 13864</name>
    <dbReference type="NCBI Taxonomy" id="1345695"/>
    <lineage>
        <taxon>Bacteria</taxon>
        <taxon>Bacillati</taxon>
        <taxon>Bacillota</taxon>
        <taxon>Clostridia</taxon>
        <taxon>Eubacteriales</taxon>
        <taxon>Clostridiaceae</taxon>
        <taxon>Clostridium</taxon>
    </lineage>
</organism>
<sequence>MLKTTNYGLKKPEGTDVVNIDDINYNTDILDTQLKKINDNLGDAVKKDGSVQRGLNADTVDGKHASDFAANSHSHDRLIGANSNTIRVDNVNDYAGLDKKNNIDISSWYGVSISNACPNTGVQGKPSVSIDARTGNISTSGSIWIPNGDIYVNGQSLFQSAANVKSKVADAINNKGGSANSGMSGEQLAAAIGNMSAGKISTGTTQVTKSIRNTSRNEIYFYLDLTPCIDFTPDFVITTTTASGTAYCYDWRNEMGVSNTFYTVFDTYSNRIIYSFLDNDDDTIYCDYSNIANTLQYRNVNVPVDYSNIFVTQGMPRKTLSGNTTVRGFYYTSVVSNWIAVKRA</sequence>
<dbReference type="Proteomes" id="UP000017118">
    <property type="component" value="Chromosome"/>
</dbReference>
<evidence type="ECO:0000313" key="1">
    <source>
        <dbReference type="EMBL" id="AGX44499.1"/>
    </source>
</evidence>
<dbReference type="GeneID" id="55475864"/>
<dbReference type="AlphaFoldDB" id="U5MUQ1"/>
<gene>
    <name evidence="1" type="ORF">CLSA_c35380</name>
</gene>
<name>U5MUQ1_CLOSA</name>
<proteinExistence type="predicted"/>
<dbReference type="KEGG" id="csb:CLSA_c35380"/>
<evidence type="ECO:0008006" key="3">
    <source>
        <dbReference type="Google" id="ProtNLM"/>
    </source>
</evidence>
<evidence type="ECO:0000313" key="2">
    <source>
        <dbReference type="Proteomes" id="UP000017118"/>
    </source>
</evidence>
<dbReference type="OrthoDB" id="1937933at2"/>